<evidence type="ECO:0000313" key="3">
    <source>
        <dbReference type="Proteomes" id="UP000467132"/>
    </source>
</evidence>
<dbReference type="AlphaFoldDB" id="A0A845QWJ7"/>
<feature type="signal peptide" evidence="1">
    <location>
        <begin position="1"/>
        <end position="17"/>
    </location>
</feature>
<sequence length="300" mass="34356">MSKKILMILLITSIVFSIIGCNNDEDEISSLKIGVMPAVDSAPIFVAEEMGYFEQENLDMDIKVYTNAVNRESALQSGQLDGAMTDLIAFVNNVNNDFKIKITTSTDGKFPFLVKKGFEEKETIDIGMMEVSVSNFLSEQYLSSKYKMNKIFIPEIPTRLEMIKSGNMDMAIIPEPMASMGELGGLEKRVYENEEEFTPEAMVFTYDAISEKEKAISKFHRAYNKGVKYIKENEKESRRILIEKLELNPEIIDSIDMPEYHMARLPSSEYMNKVIQWVEKVNDKKINIEYDDMVEGKFLD</sequence>
<proteinExistence type="predicted"/>
<dbReference type="EMBL" id="QXXA01000006">
    <property type="protein sequence ID" value="NBI06364.1"/>
    <property type="molecule type" value="Genomic_DNA"/>
</dbReference>
<gene>
    <name evidence="2" type="ORF">D3Z33_05755</name>
</gene>
<dbReference type="Gene3D" id="3.40.190.10">
    <property type="entry name" value="Periplasmic binding protein-like II"/>
    <property type="match status" value="2"/>
</dbReference>
<evidence type="ECO:0000313" key="2">
    <source>
        <dbReference type="EMBL" id="NBI06364.1"/>
    </source>
</evidence>
<comment type="caution">
    <text evidence="2">The sequence shown here is derived from an EMBL/GenBank/DDBJ whole genome shotgun (WGS) entry which is preliminary data.</text>
</comment>
<evidence type="ECO:0000256" key="1">
    <source>
        <dbReference type="SAM" id="SignalP"/>
    </source>
</evidence>
<feature type="chain" id="PRO_5039326898" evidence="1">
    <location>
        <begin position="18"/>
        <end position="300"/>
    </location>
</feature>
<keyword evidence="3" id="KW-1185">Reference proteome</keyword>
<dbReference type="Proteomes" id="UP000467132">
    <property type="component" value="Unassembled WGS sequence"/>
</dbReference>
<dbReference type="PROSITE" id="PS51257">
    <property type="entry name" value="PROKAR_LIPOPROTEIN"/>
    <property type="match status" value="1"/>
</dbReference>
<protein>
    <submittedName>
        <fullName evidence="2">ABC transporter substrate-binding protein</fullName>
    </submittedName>
</protein>
<name>A0A845QWJ7_9CLOT</name>
<dbReference type="SUPFAM" id="SSF53850">
    <property type="entry name" value="Periplasmic binding protein-like II"/>
    <property type="match status" value="1"/>
</dbReference>
<dbReference type="Pfam" id="PF13379">
    <property type="entry name" value="NMT1_2"/>
    <property type="match status" value="1"/>
</dbReference>
<keyword evidence="1" id="KW-0732">Signal</keyword>
<dbReference type="RefSeq" id="WP_160196851.1">
    <property type="nucleotide sequence ID" value="NZ_QXXA01000006.1"/>
</dbReference>
<dbReference type="OrthoDB" id="9815602at2"/>
<reference evidence="2 3" key="1">
    <citation type="submission" date="2018-08" db="EMBL/GenBank/DDBJ databases">
        <title>Murine metabolic-syndrome-specific gut microbial biobank.</title>
        <authorList>
            <person name="Liu C."/>
        </authorList>
    </citation>
    <scope>NUCLEOTIDE SEQUENCE [LARGE SCALE GENOMIC DNA]</scope>
    <source>
        <strain evidence="2 3">583</strain>
    </source>
</reference>
<organism evidence="2 3">
    <name type="scientific">Senegalia massiliensis</name>
    <dbReference type="NCBI Taxonomy" id="1720316"/>
    <lineage>
        <taxon>Bacteria</taxon>
        <taxon>Bacillati</taxon>
        <taxon>Bacillota</taxon>
        <taxon>Clostridia</taxon>
        <taxon>Eubacteriales</taxon>
        <taxon>Clostridiaceae</taxon>
        <taxon>Senegalia</taxon>
    </lineage>
</organism>
<accession>A0A845QWJ7</accession>
<dbReference type="PANTHER" id="PTHR30024">
    <property type="entry name" value="ALIPHATIC SULFONATES-BINDING PROTEIN-RELATED"/>
    <property type="match status" value="1"/>
</dbReference>